<comment type="similarity">
    <text evidence="2">Belongs to the bacterial solute-binding protein SsuA/TauA family.</text>
</comment>
<protein>
    <submittedName>
        <fullName evidence="5">Taurine-binding periplasmic protein</fullName>
    </submittedName>
</protein>
<accession>A0A9D2WMY9</accession>
<dbReference type="PANTHER" id="PTHR30024:SF47">
    <property type="entry name" value="TAURINE-BINDING PERIPLASMIC PROTEIN"/>
    <property type="match status" value="1"/>
</dbReference>
<dbReference type="Gene3D" id="3.40.190.10">
    <property type="entry name" value="Periplasmic binding protein-like II"/>
    <property type="match status" value="2"/>
</dbReference>
<dbReference type="PANTHER" id="PTHR30024">
    <property type="entry name" value="ALIPHATIC SULFONATES-BINDING PROTEIN-RELATED"/>
    <property type="match status" value="1"/>
</dbReference>
<evidence type="ECO:0000256" key="2">
    <source>
        <dbReference type="ARBA" id="ARBA00010742"/>
    </source>
</evidence>
<reference evidence="5" key="1">
    <citation type="submission" date="2016-02" db="EMBL/GenBank/DDBJ databases">
        <title>Draft Genome Sequence of Sporotomaculum syntrophicum Strain FB, a Syntrophic Benzoate Degrader.</title>
        <authorList>
            <person name="Nobu M.K."/>
            <person name="Narihiro T."/>
            <person name="Qiu Y.-L."/>
            <person name="Ohashi A."/>
            <person name="Liu W.-T."/>
            <person name="Yuji S."/>
        </authorList>
    </citation>
    <scope>NUCLEOTIDE SEQUENCE</scope>
    <source>
        <strain evidence="5">FB</strain>
    </source>
</reference>
<organism evidence="5 6">
    <name type="scientific">Sporotomaculum syntrophicum</name>
    <dbReference type="NCBI Taxonomy" id="182264"/>
    <lineage>
        <taxon>Bacteria</taxon>
        <taxon>Bacillati</taxon>
        <taxon>Bacillota</taxon>
        <taxon>Clostridia</taxon>
        <taxon>Eubacteriales</taxon>
        <taxon>Desulfallaceae</taxon>
        <taxon>Sporotomaculum</taxon>
    </lineage>
</organism>
<comment type="subcellular location">
    <subcellularLocation>
        <location evidence="1">Periplasm</location>
    </subcellularLocation>
</comment>
<proteinExistence type="inferred from homology"/>
<comment type="caution">
    <text evidence="5">The sequence shown here is derived from an EMBL/GenBank/DDBJ whole genome shotgun (WGS) entry which is preliminary data.</text>
</comment>
<dbReference type="SUPFAM" id="SSF53850">
    <property type="entry name" value="Periplasmic binding protein-like II"/>
    <property type="match status" value="1"/>
</dbReference>
<name>A0A9D2WMY9_9FIRM</name>
<gene>
    <name evidence="5" type="primary">tauA</name>
    <name evidence="5" type="ORF">SPSYN_02577</name>
</gene>
<sequence length="377" mass="41318">MQKKSRLILLIVTILALSLLAGCGGGEDKTASSNKAANNAIPEKDKDYVVQLGYYDCDHMTGACIAKDAGIFDELGLKVNVLGNGKVPEAMAAGKMDAGYVGNSGTMRAFLKGAPILVAANNHIGGSYYLVASNDIKDPQELIGKKIALGTDPEKNNISWIGMAKELGLPIEGKNYEVFDMSDKDEYFALKAGHLDAYTACDPWGSMAEYEKTGQILAIDGKLPSGEWGECCAYHLSKNFAAEHPELAKLMVLAHTRALQYIYTKPVHSAEIFAANYNVPLEVAFMTIYKKTVAEGRTLTWTIDYDYWQRQIDLELAEGTLEAAPNVDEFIQPQYLNECGADDFDTFIKEKVDPVFPIGMSYADWKAKAYQLEGKKA</sequence>
<evidence type="ECO:0000256" key="3">
    <source>
        <dbReference type="ARBA" id="ARBA00022729"/>
    </source>
</evidence>
<dbReference type="EMBL" id="LSRS01000006">
    <property type="protein sequence ID" value="KAF1084173.1"/>
    <property type="molecule type" value="Genomic_DNA"/>
</dbReference>
<dbReference type="PROSITE" id="PS51257">
    <property type="entry name" value="PROKAR_LIPOPROTEIN"/>
    <property type="match status" value="1"/>
</dbReference>
<dbReference type="NCBIfam" id="NF040735">
    <property type="entry name" value="SBP_SaoX"/>
    <property type="match status" value="1"/>
</dbReference>
<evidence type="ECO:0000256" key="4">
    <source>
        <dbReference type="SAM" id="SignalP"/>
    </source>
</evidence>
<keyword evidence="3 4" id="KW-0732">Signal</keyword>
<keyword evidence="6" id="KW-1185">Reference proteome</keyword>
<feature type="chain" id="PRO_5038735159" evidence="4">
    <location>
        <begin position="22"/>
        <end position="377"/>
    </location>
</feature>
<evidence type="ECO:0000313" key="5">
    <source>
        <dbReference type="EMBL" id="KAF1084173.1"/>
    </source>
</evidence>
<dbReference type="RefSeq" id="WP_161822867.1">
    <property type="nucleotide sequence ID" value="NZ_LSRS01000006.1"/>
</dbReference>
<dbReference type="AlphaFoldDB" id="A0A9D2WMY9"/>
<dbReference type="Pfam" id="PF13379">
    <property type="entry name" value="NMT1_2"/>
    <property type="match status" value="1"/>
</dbReference>
<dbReference type="Proteomes" id="UP000798488">
    <property type="component" value="Unassembled WGS sequence"/>
</dbReference>
<evidence type="ECO:0000256" key="1">
    <source>
        <dbReference type="ARBA" id="ARBA00004418"/>
    </source>
</evidence>
<dbReference type="GO" id="GO:0042597">
    <property type="term" value="C:periplasmic space"/>
    <property type="evidence" value="ECO:0007669"/>
    <property type="project" value="UniProtKB-SubCell"/>
</dbReference>
<evidence type="ECO:0000313" key="6">
    <source>
        <dbReference type="Proteomes" id="UP000798488"/>
    </source>
</evidence>
<feature type="signal peptide" evidence="4">
    <location>
        <begin position="1"/>
        <end position="21"/>
    </location>
</feature>
<dbReference type="OrthoDB" id="1701777at2"/>